<dbReference type="Gene3D" id="6.20.450.20">
    <property type="match status" value="1"/>
</dbReference>
<keyword evidence="3" id="KW-1185">Reference proteome</keyword>
<evidence type="ECO:0000313" key="3">
    <source>
        <dbReference type="Proteomes" id="UP000270261"/>
    </source>
</evidence>
<proteinExistence type="predicted"/>
<organism evidence="2 3">
    <name type="scientific">Lautropia dentalis</name>
    <dbReference type="NCBI Taxonomy" id="2490857"/>
    <lineage>
        <taxon>Bacteria</taxon>
        <taxon>Pseudomonadati</taxon>
        <taxon>Pseudomonadota</taxon>
        <taxon>Betaproteobacteria</taxon>
        <taxon>Burkholderiales</taxon>
        <taxon>Burkholderiaceae</taxon>
        <taxon>Lautropia</taxon>
    </lineage>
</organism>
<dbReference type="RefSeq" id="WP_125096656.1">
    <property type="nucleotide sequence ID" value="NZ_RRUE01000002.1"/>
</dbReference>
<dbReference type="OrthoDB" id="1666683at2"/>
<protein>
    <submittedName>
        <fullName evidence="2">Antitoxin</fullName>
    </submittedName>
</protein>
<gene>
    <name evidence="2" type="ORF">EHV23_14310</name>
</gene>
<evidence type="ECO:0000256" key="1">
    <source>
        <dbReference type="SAM" id="MobiDB-lite"/>
    </source>
</evidence>
<dbReference type="Proteomes" id="UP000270261">
    <property type="component" value="Unassembled WGS sequence"/>
</dbReference>
<accession>A0A3R8NB07</accession>
<name>A0A3R8NB07_9BURK</name>
<feature type="region of interest" description="Disordered" evidence="1">
    <location>
        <begin position="1"/>
        <end position="23"/>
    </location>
</feature>
<comment type="caution">
    <text evidence="2">The sequence shown here is derived from an EMBL/GenBank/DDBJ whole genome shotgun (WGS) entry which is preliminary data.</text>
</comment>
<reference evidence="2 3" key="1">
    <citation type="submission" date="2018-11" db="EMBL/GenBank/DDBJ databases">
        <title>Genome sequencing of Lautropia sp. KCOM 2505 (= ChDC F240).</title>
        <authorList>
            <person name="Kook J.-K."/>
            <person name="Park S.-N."/>
            <person name="Lim Y.K."/>
        </authorList>
    </citation>
    <scope>NUCLEOTIDE SEQUENCE [LARGE SCALE GENOMIC DNA]</scope>
    <source>
        <strain evidence="2 3">KCOM 2505</strain>
    </source>
</reference>
<sequence>MNAAITTQDPLIHEDPAAEEEPGYTEWVREKIARALAETGPGKDHDQLMAEVRQRILSQAGQAR</sequence>
<evidence type="ECO:0000313" key="2">
    <source>
        <dbReference type="EMBL" id="RRN44464.1"/>
    </source>
</evidence>
<dbReference type="EMBL" id="RRUE01000002">
    <property type="protein sequence ID" value="RRN44464.1"/>
    <property type="molecule type" value="Genomic_DNA"/>
</dbReference>
<dbReference type="AlphaFoldDB" id="A0A3R8NB07"/>